<name>A0ABX1G4H7_9MICC</name>
<proteinExistence type="predicted"/>
<dbReference type="Proteomes" id="UP000746595">
    <property type="component" value="Unassembled WGS sequence"/>
</dbReference>
<sequence>MSTEEPTALAFSRQEIRAGKASPITESLVRIIDAQARELADAKAQLARVEAYRDRLESQTPQARFYAKGIQKALDGAA</sequence>
<gene>
    <name evidence="2" type="ORF">HED64_10505</name>
</gene>
<accession>A0ABX1G4H7</accession>
<dbReference type="RefSeq" id="WP_168151958.1">
    <property type="nucleotide sequence ID" value="NZ_JAAWVT010000004.1"/>
</dbReference>
<evidence type="ECO:0000256" key="1">
    <source>
        <dbReference type="SAM" id="Coils"/>
    </source>
</evidence>
<protein>
    <submittedName>
        <fullName evidence="2">Uncharacterized protein</fullName>
    </submittedName>
</protein>
<evidence type="ECO:0000313" key="2">
    <source>
        <dbReference type="EMBL" id="NKG21134.1"/>
    </source>
</evidence>
<comment type="caution">
    <text evidence="2">The sequence shown here is derived from an EMBL/GenBank/DDBJ whole genome shotgun (WGS) entry which is preliminary data.</text>
</comment>
<reference evidence="2 3" key="1">
    <citation type="submission" date="2020-04" db="EMBL/GenBank/DDBJ databases">
        <title>Paeniglutamicibacter sp. ANT13_2, a novel actinomycete isolated from sediment in Antarctica.</title>
        <authorList>
            <person name="Sakdapetsiri C."/>
            <person name="Pinyakong O."/>
        </authorList>
    </citation>
    <scope>NUCLEOTIDE SEQUENCE [LARGE SCALE GENOMIC DNA]</scope>
    <source>
        <strain evidence="2 3">ANT13_2</strain>
    </source>
</reference>
<feature type="coiled-coil region" evidence="1">
    <location>
        <begin position="32"/>
        <end position="59"/>
    </location>
</feature>
<keyword evidence="1" id="KW-0175">Coiled coil</keyword>
<organism evidence="2 3">
    <name type="scientific">Paeniglutamicibacter terrestris</name>
    <dbReference type="NCBI Taxonomy" id="2723403"/>
    <lineage>
        <taxon>Bacteria</taxon>
        <taxon>Bacillati</taxon>
        <taxon>Actinomycetota</taxon>
        <taxon>Actinomycetes</taxon>
        <taxon>Micrococcales</taxon>
        <taxon>Micrococcaceae</taxon>
        <taxon>Paeniglutamicibacter</taxon>
    </lineage>
</organism>
<dbReference type="EMBL" id="JAAWVT010000004">
    <property type="protein sequence ID" value="NKG21134.1"/>
    <property type="molecule type" value="Genomic_DNA"/>
</dbReference>
<keyword evidence="3" id="KW-1185">Reference proteome</keyword>
<evidence type="ECO:0000313" key="3">
    <source>
        <dbReference type="Proteomes" id="UP000746595"/>
    </source>
</evidence>